<dbReference type="InterPro" id="IPR003352">
    <property type="entry name" value="PTS_EIIC"/>
</dbReference>
<evidence type="ECO:0000256" key="8">
    <source>
        <dbReference type="ARBA" id="ARBA00023136"/>
    </source>
</evidence>
<evidence type="ECO:0000256" key="2">
    <source>
        <dbReference type="ARBA" id="ARBA00022448"/>
    </source>
</evidence>
<evidence type="ECO:0000313" key="10">
    <source>
        <dbReference type="EMBL" id="MCZ4299597.1"/>
    </source>
</evidence>
<feature type="non-terminal residue" evidence="10">
    <location>
        <position position="87"/>
    </location>
</feature>
<proteinExistence type="predicted"/>
<evidence type="ECO:0000256" key="1">
    <source>
        <dbReference type="ARBA" id="ARBA00004651"/>
    </source>
</evidence>
<gene>
    <name evidence="10" type="ORF">O4G74_16170</name>
</gene>
<protein>
    <submittedName>
        <fullName evidence="10">PTS transporter subunit EIIC</fullName>
    </submittedName>
</protein>
<keyword evidence="3" id="KW-1003">Cell membrane</keyword>
<comment type="subcellular location">
    <subcellularLocation>
        <location evidence="1">Cell membrane</location>
        <topology evidence="1">Multi-pass membrane protein</topology>
    </subcellularLocation>
</comment>
<evidence type="ECO:0000313" key="11">
    <source>
        <dbReference type="Proteomes" id="UP001083770"/>
    </source>
</evidence>
<keyword evidence="2" id="KW-0813">Transport</keyword>
<accession>A0ABT4LZL7</accession>
<dbReference type="RefSeq" id="WP_269403541.1">
    <property type="nucleotide sequence ID" value="NZ_JAPWGW010000060.1"/>
</dbReference>
<feature type="non-terminal residue" evidence="10">
    <location>
        <position position="1"/>
    </location>
</feature>
<sequence length="87" mass="9177">IFSNIELLFVIGLPIGLAKKANARAALAAFVVYMTWNNFIETMLGFWGSSFGVDYSLEPGGVSGLKNIGGVKTLDTNLIGAILIAAI</sequence>
<dbReference type="EMBL" id="JAPWGW010000060">
    <property type="protein sequence ID" value="MCZ4299597.1"/>
    <property type="molecule type" value="Genomic_DNA"/>
</dbReference>
<evidence type="ECO:0000256" key="4">
    <source>
        <dbReference type="ARBA" id="ARBA00022597"/>
    </source>
</evidence>
<dbReference type="PANTHER" id="PTHR30009:SF12">
    <property type="entry name" value="PHOSPHOTRANSFERASE IIC COMPONENT GLVC"/>
    <property type="match status" value="1"/>
</dbReference>
<reference evidence="10" key="1">
    <citation type="submission" date="2022-12" db="EMBL/GenBank/DDBJ databases">
        <title>Bacterial isolates from different developmental stages of Nematostella vectensis.</title>
        <authorList>
            <person name="Fraune S."/>
        </authorList>
    </citation>
    <scope>NUCLEOTIDE SEQUENCE</scope>
    <source>
        <strain evidence="10">G21632-S1</strain>
    </source>
</reference>
<keyword evidence="7" id="KW-1133">Transmembrane helix</keyword>
<keyword evidence="6" id="KW-0812">Transmembrane</keyword>
<evidence type="ECO:0000259" key="9">
    <source>
        <dbReference type="Pfam" id="PF02378"/>
    </source>
</evidence>
<keyword evidence="11" id="KW-1185">Reference proteome</keyword>
<feature type="domain" description="Phosphotransferase system EIIC" evidence="9">
    <location>
        <begin position="1"/>
        <end position="87"/>
    </location>
</feature>
<keyword evidence="4" id="KW-0762">Sugar transport</keyword>
<evidence type="ECO:0000256" key="7">
    <source>
        <dbReference type="ARBA" id="ARBA00022989"/>
    </source>
</evidence>
<keyword evidence="5" id="KW-0598">Phosphotransferase system</keyword>
<evidence type="ECO:0000256" key="3">
    <source>
        <dbReference type="ARBA" id="ARBA00022475"/>
    </source>
</evidence>
<dbReference type="Pfam" id="PF02378">
    <property type="entry name" value="PTS_EIIC"/>
    <property type="match status" value="1"/>
</dbReference>
<evidence type="ECO:0000256" key="6">
    <source>
        <dbReference type="ARBA" id="ARBA00022692"/>
    </source>
</evidence>
<name>A0ABT4LZL7_9PROT</name>
<comment type="caution">
    <text evidence="10">The sequence shown here is derived from an EMBL/GenBank/DDBJ whole genome shotgun (WGS) entry which is preliminary data.</text>
</comment>
<evidence type="ECO:0000256" key="5">
    <source>
        <dbReference type="ARBA" id="ARBA00022683"/>
    </source>
</evidence>
<keyword evidence="8" id="KW-0472">Membrane</keyword>
<dbReference type="InterPro" id="IPR050429">
    <property type="entry name" value="PTS_Glucose_EIICBA"/>
</dbReference>
<dbReference type="PANTHER" id="PTHR30009">
    <property type="entry name" value="CYTOCHROME C-TYPE SYNTHESIS PROTEIN AND PTS TRANSMEMBRANE COMPONENT"/>
    <property type="match status" value="1"/>
</dbReference>
<organism evidence="10 11">
    <name type="scientific">Henriciella marina</name>
    <dbReference type="NCBI Taxonomy" id="453851"/>
    <lineage>
        <taxon>Bacteria</taxon>
        <taxon>Pseudomonadati</taxon>
        <taxon>Pseudomonadota</taxon>
        <taxon>Alphaproteobacteria</taxon>
        <taxon>Hyphomonadales</taxon>
        <taxon>Hyphomonadaceae</taxon>
        <taxon>Henriciella</taxon>
    </lineage>
</organism>
<dbReference type="Proteomes" id="UP001083770">
    <property type="component" value="Unassembled WGS sequence"/>
</dbReference>